<evidence type="ECO:0000259" key="2">
    <source>
        <dbReference type="Pfam" id="PF04784"/>
    </source>
</evidence>
<dbReference type="InterPro" id="IPR025757">
    <property type="entry name" value="MIP1_Leuzipper"/>
</dbReference>
<reference evidence="4" key="2">
    <citation type="submission" date="2019-01" db="UniProtKB">
        <authorList>
            <consortium name="EnsemblPlants"/>
        </authorList>
    </citation>
    <scope>IDENTIFICATION</scope>
    <source>
        <strain evidence="4">cv. Heinz 1706</strain>
    </source>
</reference>
<organism evidence="4">
    <name type="scientific">Solanum lycopersicum</name>
    <name type="common">Tomato</name>
    <name type="synonym">Lycopersicon esculentum</name>
    <dbReference type="NCBI Taxonomy" id="4081"/>
    <lineage>
        <taxon>Eukaryota</taxon>
        <taxon>Viridiplantae</taxon>
        <taxon>Streptophyta</taxon>
        <taxon>Embryophyta</taxon>
        <taxon>Tracheophyta</taxon>
        <taxon>Spermatophyta</taxon>
        <taxon>Magnoliopsida</taxon>
        <taxon>eudicotyledons</taxon>
        <taxon>Gunneridae</taxon>
        <taxon>Pentapetalae</taxon>
        <taxon>asterids</taxon>
        <taxon>lamiids</taxon>
        <taxon>Solanales</taxon>
        <taxon>Solanaceae</taxon>
        <taxon>Solanoideae</taxon>
        <taxon>Solaneae</taxon>
        <taxon>Solanum</taxon>
        <taxon>Solanum subgen. Lycopersicon</taxon>
    </lineage>
</organism>
<dbReference type="Pfam" id="PF04784">
    <property type="entry name" value="DUF547"/>
    <property type="match status" value="1"/>
</dbReference>
<protein>
    <recommendedName>
        <fullName evidence="6">DUF547 domain-containing protein</fullName>
    </recommendedName>
</protein>
<keyword evidence="1" id="KW-0175">Coiled coil</keyword>
<dbReference type="FunCoup" id="A0A3Q7FY52">
    <property type="interactions" value="668"/>
</dbReference>
<keyword evidence="5" id="KW-1185">Reference proteome</keyword>
<dbReference type="STRING" id="4081.A0A3Q7FY52"/>
<feature type="domain" description="Ternary complex factor MIP1 leucine-zipper" evidence="3">
    <location>
        <begin position="93"/>
        <end position="173"/>
    </location>
</feature>
<dbReference type="PaxDb" id="4081-Solyc02g090580.2.1"/>
<dbReference type="KEGG" id="sly:101247483"/>
<dbReference type="InterPro" id="IPR006869">
    <property type="entry name" value="DUF547"/>
</dbReference>
<sequence length="655" mass="75147">MLVLFMYVRSSSTSLNFLFLFILLFKIHLKFTVKTSKPPFSYQILKKMNNRFRQPPHPKKVALNPQKEKKMEIQQNKFLSVEKPRVNRRQAAKERKLALLQDVDKLKKKLRHEENIHRALERAFYRPLGTLPRLPPYLPKYTLELLAEVAVLEEEVVRLEEQVVNYRQGLYQEAVSICSRRITDDNHLSDPCPQLHGKVSKQRHSRSFSMSEVNLGSSVPHSSLCLDRSASSRKLFLKESVFGSSRISYDVISNSRQAVMKSCNDSLIDGLRKENHSAESCTKDKPSPQKQVIKTSLVRPPVKPESISKIADVRVQCRVAEQAQESYLASLDERESEAESTENKISEDILKCLSSILLRLSTSKGKITNPESFRSLGAKVLNESNGERELQDPYCICSELRKQDIGEYRYILNIDANSVNLNRKMNASFLIHRLKILLDKLSSVKLEGLTHHQKLAFWINTYNSCVMNAFIEHGIPETAEQIVSLMQKATINVGGHFLNAIMIEHFILRLPYHLKYTCSKSAKDNELKVRSVFGLEWSEPLVTFALSCGSWSSPAVRVYTASQVETQLETAKRDYLQAAVGISATNKLIIPKLLDWYLLDFAKDLDALLDWVCLQLPDELRNQTMKCLERRGREPLSQLVQAMPYNFSFRYLIHQ</sequence>
<evidence type="ECO:0000313" key="5">
    <source>
        <dbReference type="Proteomes" id="UP000004994"/>
    </source>
</evidence>
<dbReference type="GeneID" id="101247483"/>
<name>A0A3Q7FY52_SOLLC</name>
<dbReference type="Pfam" id="PF14389">
    <property type="entry name" value="Lzipper-MIP1"/>
    <property type="match status" value="1"/>
</dbReference>
<dbReference type="OrthoDB" id="418495at2759"/>
<dbReference type="RefSeq" id="XP_004232044.1">
    <property type="nucleotide sequence ID" value="XM_004231996.5"/>
</dbReference>
<dbReference type="EnsemblPlants" id="Solyc02g090580.3.1">
    <property type="protein sequence ID" value="Solyc02g090580.3.1"/>
    <property type="gene ID" value="Solyc02g090580.3"/>
</dbReference>
<dbReference type="Proteomes" id="UP000004994">
    <property type="component" value="Chromosome 2"/>
</dbReference>
<feature type="domain" description="DUF547" evidence="2">
    <location>
        <begin position="447"/>
        <end position="576"/>
    </location>
</feature>
<dbReference type="Gramene" id="Solyc02g090580.3.1">
    <property type="protein sequence ID" value="Solyc02g090580.3.1"/>
    <property type="gene ID" value="Solyc02g090580.3"/>
</dbReference>
<dbReference type="OMA" id="PYCICSE"/>
<evidence type="ECO:0000259" key="3">
    <source>
        <dbReference type="Pfam" id="PF14389"/>
    </source>
</evidence>
<reference evidence="4" key="1">
    <citation type="journal article" date="2012" name="Nature">
        <title>The tomato genome sequence provides insights into fleshy fruit evolution.</title>
        <authorList>
            <consortium name="Tomato Genome Consortium"/>
        </authorList>
    </citation>
    <scope>NUCLEOTIDE SEQUENCE [LARGE SCALE GENOMIC DNA]</scope>
    <source>
        <strain evidence="4">cv. Heinz 1706</strain>
    </source>
</reference>
<dbReference type="PANTHER" id="PTHR46248:SF12">
    <property type="entry name" value="TERNARY COMPLEX FACTOR MIP1 LEUCINE-ZIPPER PROTEIN"/>
    <property type="match status" value="1"/>
</dbReference>
<accession>A0A3Q7FY52</accession>
<feature type="coiled-coil region" evidence="1">
    <location>
        <begin position="89"/>
        <end position="169"/>
    </location>
</feature>
<dbReference type="PANTHER" id="PTHR46248">
    <property type="entry name" value="EXPRESSED PROTEIN"/>
    <property type="match status" value="1"/>
</dbReference>
<dbReference type="InParanoid" id="A0A3Q7FY52"/>
<evidence type="ECO:0000313" key="4">
    <source>
        <dbReference type="EnsemblPlants" id="Solyc02g090580.3.1"/>
    </source>
</evidence>
<evidence type="ECO:0008006" key="6">
    <source>
        <dbReference type="Google" id="ProtNLM"/>
    </source>
</evidence>
<dbReference type="AlphaFoldDB" id="A0A3Q7FY52"/>
<gene>
    <name evidence="4" type="primary">LOC101247483</name>
</gene>
<proteinExistence type="predicted"/>
<evidence type="ECO:0000256" key="1">
    <source>
        <dbReference type="SAM" id="Coils"/>
    </source>
</evidence>